<dbReference type="Proteomes" id="UP000094256">
    <property type="component" value="Chromosome"/>
</dbReference>
<dbReference type="EMBL" id="CP014168">
    <property type="protein sequence ID" value="AOH85692.1"/>
    <property type="molecule type" value="Genomic_DNA"/>
</dbReference>
<evidence type="ECO:0000313" key="2">
    <source>
        <dbReference type="EMBL" id="AOH85692.1"/>
    </source>
</evidence>
<protein>
    <submittedName>
        <fullName evidence="2">Uncharacterized protein</fullName>
    </submittedName>
</protein>
<evidence type="ECO:0000313" key="3">
    <source>
        <dbReference type="Proteomes" id="UP000094256"/>
    </source>
</evidence>
<sequence>MQWNAATLAAALVDGMRLEQAAHAPRFTCFPGADLIEAGEEGRIELESGLTAEREELESLGHTVKIRDRVQGSIRIAERVDGGWIAHHDGHDDGSSIGTAQGWER</sequence>
<dbReference type="InterPro" id="IPR043137">
    <property type="entry name" value="GGT_ssub_C"/>
</dbReference>
<keyword evidence="3" id="KW-1185">Reference proteome</keyword>
<evidence type="ECO:0000256" key="1">
    <source>
        <dbReference type="SAM" id="MobiDB-lite"/>
    </source>
</evidence>
<dbReference type="AlphaFoldDB" id="A0A1B3ZE44"/>
<reference evidence="2 3" key="1">
    <citation type="submission" date="2016-01" db="EMBL/GenBank/DDBJ databases">
        <title>Complete genome and mega plasmid sequence of Sphingomonas panacis DCY99 elicits systemic resistance in rice to Xanthomonas oryzae.</title>
        <authorList>
            <person name="Kim Y.J."/>
            <person name="Yang D.C."/>
            <person name="Sing P."/>
        </authorList>
    </citation>
    <scope>NUCLEOTIDE SEQUENCE [LARGE SCALE GENOMIC DNA]</scope>
    <source>
        <strain evidence="2 3">DCY99</strain>
    </source>
</reference>
<feature type="region of interest" description="Disordered" evidence="1">
    <location>
        <begin position="84"/>
        <end position="105"/>
    </location>
</feature>
<dbReference type="Gene3D" id="3.60.20.40">
    <property type="match status" value="1"/>
</dbReference>
<dbReference type="KEGG" id="span:AWL63_18855"/>
<dbReference type="SUPFAM" id="SSF56235">
    <property type="entry name" value="N-terminal nucleophile aminohydrolases (Ntn hydrolases)"/>
    <property type="match status" value="1"/>
</dbReference>
<dbReference type="InterPro" id="IPR029055">
    <property type="entry name" value="Ntn_hydrolases_N"/>
</dbReference>
<organism evidence="2 3">
    <name type="scientific">Sphingomonas panacis</name>
    <dbReference type="NCBI Taxonomy" id="1560345"/>
    <lineage>
        <taxon>Bacteria</taxon>
        <taxon>Pseudomonadati</taxon>
        <taxon>Pseudomonadota</taxon>
        <taxon>Alphaproteobacteria</taxon>
        <taxon>Sphingomonadales</taxon>
        <taxon>Sphingomonadaceae</taxon>
        <taxon>Sphingomonas</taxon>
    </lineage>
</organism>
<accession>A0A1B3ZE44</accession>
<feature type="compositionally biased region" description="Basic and acidic residues" evidence="1">
    <location>
        <begin position="84"/>
        <end position="94"/>
    </location>
</feature>
<gene>
    <name evidence="2" type="ORF">AWL63_18855</name>
</gene>
<proteinExistence type="predicted"/>
<name>A0A1B3ZE44_9SPHN</name>